<proteinExistence type="predicted"/>
<dbReference type="InterPro" id="IPR000421">
    <property type="entry name" value="FA58C"/>
</dbReference>
<evidence type="ECO:0000259" key="2">
    <source>
        <dbReference type="PROSITE" id="PS50022"/>
    </source>
</evidence>
<name>A0AAW6TW48_9BACT</name>
<dbReference type="InterPro" id="IPR008979">
    <property type="entry name" value="Galactose-bd-like_sf"/>
</dbReference>
<dbReference type="SUPFAM" id="SSF49785">
    <property type="entry name" value="Galactose-binding domain-like"/>
    <property type="match status" value="2"/>
</dbReference>
<evidence type="ECO:0000313" key="3">
    <source>
        <dbReference type="EMBL" id="MDI6449612.1"/>
    </source>
</evidence>
<comment type="caution">
    <text evidence="3">The sequence shown here is derived from an EMBL/GenBank/DDBJ whole genome shotgun (WGS) entry which is preliminary data.</text>
</comment>
<evidence type="ECO:0000256" key="1">
    <source>
        <dbReference type="SAM" id="MobiDB-lite"/>
    </source>
</evidence>
<dbReference type="AlphaFoldDB" id="A0AAW6TW48"/>
<dbReference type="Gene3D" id="2.60.120.260">
    <property type="entry name" value="Galactose-binding domain-like"/>
    <property type="match status" value="1"/>
</dbReference>
<organism evidence="3 4">
    <name type="scientific">Anaerobaca lacustris</name>
    <dbReference type="NCBI Taxonomy" id="3044600"/>
    <lineage>
        <taxon>Bacteria</taxon>
        <taxon>Pseudomonadati</taxon>
        <taxon>Planctomycetota</taxon>
        <taxon>Phycisphaerae</taxon>
        <taxon>Sedimentisphaerales</taxon>
        <taxon>Anaerobacaceae</taxon>
        <taxon>Anaerobaca</taxon>
    </lineage>
</organism>
<accession>A0AAW6TW48</accession>
<protein>
    <submittedName>
        <fullName evidence="3">Discoidin domain-containing protein</fullName>
    </submittedName>
</protein>
<sequence>MSRKCIGLIAAVLVSLVLVGSVHGQSVKVSFEMAATATEEGYLKDSGLPFGDRGNGWSYGWSRDISADGRERNAGNSPNKAWDTLMHLQKGAAAVWEIEIANGVYNIYIVAGDPGYTDQTNNFDVEGVIIEDPDGQAGNFDEMTATVTVSDGRLTLQPAAGAANSKICLIEITLAMAPESARSPSPATEVTDVPRDVILGWEPGEGVSAHDVYFGTSLDDVSSASRADPMGVLVSQGQTALTYDSADLLDFDTTYYWRIDEVLTAGGIFEGEVWSFTTEPFAYAIQNVIATASSSSADTTPGNTVDGSGLNENDQHSTESSDMWLTAADAERPAWIQYEFDRVYKMHELLVWNYNVQFEPVLGFGAKDVTVEYSVDGAEWAVLGDVEFARAAATASYVANTTVDMAGVGARYVRLVIQNNWGVLPQIGLSEVRFLYIPAQAREPQPADGVMDVDPETVLSWRAGRDAASHDVYLGTDAEDVPLVDSVAGASLVPDELIFGTTYYWQVDAVSDEVWAGALWSFVTQEYRLIDGFETYTDDIEAGEAIFDTWLDGWVNDTGSTVGYLETPFAERTIVRNGSQSMPLQYDNTVSPFYSETERTFDSPQNWTVNGADTLHLFVAGQGAAFAETAEGTILVTGGGADIWNTADEFRYVYKTLTGNGSMTVRVLSNGTGTNAWAKGGPMIRQSLDAGAINVMGAVTGGDGDGGTFQWRPTAGGVSESSRTLTGIAPPYWVRMTRQGNTFTVEMSADGEQWEQQGATPVDITMQDPVLIGLAVTSHVAGELRTYEFDSVSTTGNVTGNWQVAAVGAEQGEGNAPASLYVALEDATGKVAVVSHPDLVTRGDWNAWVIPLSDFVGVNASRIQTMYIGVGDRNAPTAGGTGIVYIDDIGFGRPMTE</sequence>
<feature type="domain" description="F5/8 type C" evidence="2">
    <location>
        <begin position="278"/>
        <end position="421"/>
    </location>
</feature>
<evidence type="ECO:0000313" key="4">
    <source>
        <dbReference type="Proteomes" id="UP001431776"/>
    </source>
</evidence>
<dbReference type="Proteomes" id="UP001431776">
    <property type="component" value="Unassembled WGS sequence"/>
</dbReference>
<dbReference type="RefSeq" id="WP_349245021.1">
    <property type="nucleotide sequence ID" value="NZ_JASCXX010000012.1"/>
</dbReference>
<gene>
    <name evidence="3" type="ORF">QJ522_11205</name>
</gene>
<dbReference type="Pfam" id="PF00754">
    <property type="entry name" value="F5_F8_type_C"/>
    <property type="match status" value="1"/>
</dbReference>
<dbReference type="InterPro" id="IPR013783">
    <property type="entry name" value="Ig-like_fold"/>
</dbReference>
<dbReference type="Gene3D" id="2.60.120.200">
    <property type="match status" value="1"/>
</dbReference>
<reference evidence="3" key="1">
    <citation type="submission" date="2023-05" db="EMBL/GenBank/DDBJ databases">
        <title>Anaerotaeda fermentans gen. nov., sp. nov., a novel anaerobic planctomycete of the new family within the order Sedimentisphaerales isolated from Taman Peninsula, Russia.</title>
        <authorList>
            <person name="Khomyakova M.A."/>
            <person name="Merkel A.Y."/>
            <person name="Slobodkin A.I."/>
        </authorList>
    </citation>
    <scope>NUCLEOTIDE SEQUENCE</scope>
    <source>
        <strain evidence="3">M17dextr</strain>
    </source>
</reference>
<dbReference type="Gene3D" id="2.60.120.430">
    <property type="entry name" value="Galactose-binding lectin"/>
    <property type="match status" value="1"/>
</dbReference>
<keyword evidence="4" id="KW-1185">Reference proteome</keyword>
<dbReference type="Gene3D" id="2.60.40.10">
    <property type="entry name" value="Immunoglobulins"/>
    <property type="match status" value="2"/>
</dbReference>
<feature type="compositionally biased region" description="Polar residues" evidence="1">
    <location>
        <begin position="301"/>
        <end position="312"/>
    </location>
</feature>
<dbReference type="PROSITE" id="PS50022">
    <property type="entry name" value="FA58C_3"/>
    <property type="match status" value="1"/>
</dbReference>
<feature type="region of interest" description="Disordered" evidence="1">
    <location>
        <begin position="294"/>
        <end position="322"/>
    </location>
</feature>
<dbReference type="EMBL" id="JASCXX010000012">
    <property type="protein sequence ID" value="MDI6449612.1"/>
    <property type="molecule type" value="Genomic_DNA"/>
</dbReference>